<dbReference type="InterPro" id="IPR029063">
    <property type="entry name" value="SAM-dependent_MTases_sf"/>
</dbReference>
<organism evidence="2 3">
    <name type="scientific">Lomentospora prolificans</name>
    <dbReference type="NCBI Taxonomy" id="41688"/>
    <lineage>
        <taxon>Eukaryota</taxon>
        <taxon>Fungi</taxon>
        <taxon>Dikarya</taxon>
        <taxon>Ascomycota</taxon>
        <taxon>Pezizomycotina</taxon>
        <taxon>Sordariomycetes</taxon>
        <taxon>Hypocreomycetidae</taxon>
        <taxon>Microascales</taxon>
        <taxon>Microascaceae</taxon>
        <taxon>Lomentospora</taxon>
    </lineage>
</organism>
<dbReference type="Pfam" id="PF13489">
    <property type="entry name" value="Methyltransf_23"/>
    <property type="match status" value="1"/>
</dbReference>
<evidence type="ECO:0000256" key="1">
    <source>
        <dbReference type="ARBA" id="ARBA00038158"/>
    </source>
</evidence>
<keyword evidence="3" id="KW-1185">Reference proteome</keyword>
<dbReference type="VEuPathDB" id="FungiDB:jhhlp_001716"/>
<dbReference type="Gene3D" id="3.40.50.150">
    <property type="entry name" value="Vaccinia Virus protein VP39"/>
    <property type="match status" value="1"/>
</dbReference>
<dbReference type="OrthoDB" id="2013972at2759"/>
<evidence type="ECO:0000313" key="2">
    <source>
        <dbReference type="EMBL" id="PKS11728.1"/>
    </source>
</evidence>
<reference evidence="2 3" key="1">
    <citation type="journal article" date="2017" name="G3 (Bethesda)">
        <title>First Draft Genome Sequence of the Pathogenic Fungus Lomentospora prolificans (Formerly Scedosporium prolificans).</title>
        <authorList>
            <person name="Luo R."/>
            <person name="Zimin A."/>
            <person name="Workman R."/>
            <person name="Fan Y."/>
            <person name="Pertea G."/>
            <person name="Grossman N."/>
            <person name="Wear M.P."/>
            <person name="Jia B."/>
            <person name="Miller H."/>
            <person name="Casadevall A."/>
            <person name="Timp W."/>
            <person name="Zhang S.X."/>
            <person name="Salzberg S.L."/>
        </authorList>
    </citation>
    <scope>NUCLEOTIDE SEQUENCE [LARGE SCALE GENOMIC DNA]</scope>
    <source>
        <strain evidence="2 3">JHH-5317</strain>
    </source>
</reference>
<evidence type="ECO:0008006" key="4">
    <source>
        <dbReference type="Google" id="ProtNLM"/>
    </source>
</evidence>
<dbReference type="InParanoid" id="A0A2N3NH26"/>
<gene>
    <name evidence="2" type="ORF">jhhlp_001716</name>
</gene>
<dbReference type="PANTHER" id="PTHR43591">
    <property type="entry name" value="METHYLTRANSFERASE"/>
    <property type="match status" value="1"/>
</dbReference>
<proteinExistence type="inferred from homology"/>
<sequence length="329" mass="36903">MAAEENTQGLVQGQHLEAEVDEQDSAVSVPLTSSLTSLRTAILKHQEENGRTYHALASGKYVFPNDETETERLFIEHYTWVLTFRGALALSPKATGAKRVLDAGTGPGVWAIEYADRNPESQVIGVDLSPVQPSVVPPNCSFEIDDLEKEWTWTQPFDFIFGRILAGSFSDFQDFFNKSFNALEPGGYLEMQDVFPPYQSDDGTLTPETKLGQLGRIFVEASNALGRPISIASQYKGFMEKAGFVDIVEKKIKWPIGTWPKDKFYKELGHWNSQNLEVGLEGLVLALCTRALGWSREQTLLFCSQVRQEIKSHRVHGYMPVYVVYGRKP</sequence>
<dbReference type="AlphaFoldDB" id="A0A2N3NH26"/>
<dbReference type="GO" id="GO:0008168">
    <property type="term" value="F:methyltransferase activity"/>
    <property type="evidence" value="ECO:0007669"/>
    <property type="project" value="TreeGrafter"/>
</dbReference>
<dbReference type="Proteomes" id="UP000233524">
    <property type="component" value="Unassembled WGS sequence"/>
</dbReference>
<comment type="caution">
    <text evidence="2">The sequence shown here is derived from an EMBL/GenBank/DDBJ whole genome shotgun (WGS) entry which is preliminary data.</text>
</comment>
<evidence type="ECO:0000313" key="3">
    <source>
        <dbReference type="Proteomes" id="UP000233524"/>
    </source>
</evidence>
<comment type="similarity">
    <text evidence="1">Belongs to the methyltransferase superfamily. LaeA methyltransferase family.</text>
</comment>
<protein>
    <recommendedName>
        <fullName evidence="4">Methyltransferase domain-containing protein</fullName>
    </recommendedName>
</protein>
<dbReference type="STRING" id="41688.A0A2N3NH26"/>
<dbReference type="PANTHER" id="PTHR43591:SF102">
    <property type="entry name" value="S-ADENOSYL-L-METHIONINE-DEPENDENT METHYLTRANSFERASE"/>
    <property type="match status" value="1"/>
</dbReference>
<name>A0A2N3NH26_9PEZI</name>
<dbReference type="EMBL" id="NLAX01000005">
    <property type="protein sequence ID" value="PKS11728.1"/>
    <property type="molecule type" value="Genomic_DNA"/>
</dbReference>
<dbReference type="SUPFAM" id="SSF53335">
    <property type="entry name" value="S-adenosyl-L-methionine-dependent methyltransferases"/>
    <property type="match status" value="1"/>
</dbReference>
<dbReference type="CDD" id="cd02440">
    <property type="entry name" value="AdoMet_MTases"/>
    <property type="match status" value="1"/>
</dbReference>
<accession>A0A2N3NH26</accession>